<dbReference type="GO" id="GO:0008757">
    <property type="term" value="F:S-adenosylmethionine-dependent methyltransferase activity"/>
    <property type="evidence" value="ECO:0007669"/>
    <property type="project" value="InterPro"/>
</dbReference>
<dbReference type="PANTHER" id="PTHR43591">
    <property type="entry name" value="METHYLTRANSFERASE"/>
    <property type="match status" value="1"/>
</dbReference>
<dbReference type="Gene3D" id="3.40.50.150">
    <property type="entry name" value="Vaccinia Virus protein VP39"/>
    <property type="match status" value="1"/>
</dbReference>
<dbReference type="GO" id="GO:0032259">
    <property type="term" value="P:methylation"/>
    <property type="evidence" value="ECO:0007669"/>
    <property type="project" value="UniProtKB-KW"/>
</dbReference>
<evidence type="ECO:0000259" key="1">
    <source>
        <dbReference type="Pfam" id="PF08241"/>
    </source>
</evidence>
<dbReference type="InterPro" id="IPR029063">
    <property type="entry name" value="SAM-dependent_MTases_sf"/>
</dbReference>
<name>V6HDQ9_9LEPT</name>
<keyword evidence="2" id="KW-0489">Methyltransferase</keyword>
<dbReference type="CDD" id="cd02440">
    <property type="entry name" value="AdoMet_MTases"/>
    <property type="match status" value="1"/>
</dbReference>
<reference evidence="2 3" key="1">
    <citation type="submission" date="2013-05" db="EMBL/GenBank/DDBJ databases">
        <authorList>
            <person name="Harkins D.M."/>
            <person name="Durkin A.S."/>
            <person name="Brinkac L.M."/>
            <person name="Haft D.H."/>
            <person name="Selengut J.D."/>
            <person name="Sanka R."/>
            <person name="DePew J."/>
            <person name="Purushe J."/>
            <person name="Hartskeerl R.A."/>
            <person name="Ahmed A."/>
            <person name="van der Linden H."/>
            <person name="Goris M.G.A."/>
            <person name="Vinetz J.M."/>
            <person name="Sutton G.G."/>
            <person name="Nierman W.C."/>
            <person name="Fouts D.E."/>
        </authorList>
    </citation>
    <scope>NUCLEOTIDE SEQUENCE [LARGE SCALE GENOMIC DNA]</scope>
    <source>
        <strain evidence="2 3">10</strain>
    </source>
</reference>
<feature type="domain" description="Methyltransferase type 11" evidence="1">
    <location>
        <begin position="45"/>
        <end position="138"/>
    </location>
</feature>
<evidence type="ECO:0000313" key="2">
    <source>
        <dbReference type="EMBL" id="EQA37283.1"/>
    </source>
</evidence>
<dbReference type="PANTHER" id="PTHR43591:SF24">
    <property type="entry name" value="2-METHOXY-6-POLYPRENYL-1,4-BENZOQUINOL METHYLASE, MITOCHONDRIAL"/>
    <property type="match status" value="1"/>
</dbReference>
<dbReference type="Proteomes" id="UP000018719">
    <property type="component" value="Unassembled WGS sequence"/>
</dbReference>
<dbReference type="SUPFAM" id="SSF53335">
    <property type="entry name" value="S-adenosyl-L-methionine-dependent methyltransferases"/>
    <property type="match status" value="1"/>
</dbReference>
<protein>
    <submittedName>
        <fullName evidence="2">Methyltransferase domain protein</fullName>
    </submittedName>
</protein>
<organism evidence="2 3">
    <name type="scientific">Leptospira inadai serovar Lyme str. 10</name>
    <dbReference type="NCBI Taxonomy" id="1049790"/>
    <lineage>
        <taxon>Bacteria</taxon>
        <taxon>Pseudomonadati</taxon>
        <taxon>Spirochaetota</taxon>
        <taxon>Spirochaetia</taxon>
        <taxon>Leptospirales</taxon>
        <taxon>Leptospiraceae</taxon>
        <taxon>Leptospira</taxon>
    </lineage>
</organism>
<dbReference type="RefSeq" id="WP_010411634.1">
    <property type="nucleotide sequence ID" value="NZ_AHMM02000015.1"/>
</dbReference>
<proteinExistence type="predicted"/>
<sequence>MENLYIDPLSMSGELLRLSQQARLLSAAQTPFLARVPLPEKGDFLDIGAGTGAFTSCLVNSYFTDLRVTAVDSSELMLSLGKVGYPQFHWMRADINSLPFEDNSFDFILASYLLIHVRDIRMALREIARVLRPGGKFYTINPDDRSIRGSELLCELVKKHAEVHEGNRYVLDSLRTEAAKVGLSLYSGQTLFVDNQGTESMPVMKYPRFSLGKMIFLTILSYMGQRRETSALYESFRNEYVHKQILIEAEVQLHLYEKIGFTEDQEIS</sequence>
<dbReference type="STRING" id="1049790.LEP1GSC047_3973"/>
<keyword evidence="2" id="KW-0808">Transferase</keyword>
<dbReference type="Pfam" id="PF08241">
    <property type="entry name" value="Methyltransf_11"/>
    <property type="match status" value="1"/>
</dbReference>
<dbReference type="InterPro" id="IPR013216">
    <property type="entry name" value="Methyltransf_11"/>
</dbReference>
<comment type="caution">
    <text evidence="2">The sequence shown here is derived from an EMBL/GenBank/DDBJ whole genome shotgun (WGS) entry which is preliminary data.</text>
</comment>
<dbReference type="AlphaFoldDB" id="V6HDQ9"/>
<accession>V6HDQ9</accession>
<evidence type="ECO:0000313" key="3">
    <source>
        <dbReference type="Proteomes" id="UP000018719"/>
    </source>
</evidence>
<dbReference type="EMBL" id="AHMM02000015">
    <property type="protein sequence ID" value="EQA37283.1"/>
    <property type="molecule type" value="Genomic_DNA"/>
</dbReference>
<gene>
    <name evidence="2" type="ORF">LEP1GSC047_3973</name>
</gene>